<comment type="caution">
    <text evidence="3">The sequence shown here is derived from an EMBL/GenBank/DDBJ whole genome shotgun (WGS) entry which is preliminary data.</text>
</comment>
<feature type="compositionally biased region" description="Low complexity" evidence="1">
    <location>
        <begin position="81"/>
        <end position="100"/>
    </location>
</feature>
<name>A0A4R6U7G7_9BURK</name>
<keyword evidence="3" id="KW-0347">Helicase</keyword>
<organism evidence="3 4">
    <name type="scientific">Tepidicella xavieri</name>
    <dbReference type="NCBI Taxonomy" id="360241"/>
    <lineage>
        <taxon>Bacteria</taxon>
        <taxon>Pseudomonadati</taxon>
        <taxon>Pseudomonadota</taxon>
        <taxon>Betaproteobacteria</taxon>
        <taxon>Burkholderiales</taxon>
        <taxon>Tepidicella</taxon>
    </lineage>
</organism>
<protein>
    <submittedName>
        <fullName evidence="3">RAD3-like DEAD/DEAH box helicase</fullName>
    </submittedName>
</protein>
<dbReference type="InterPro" id="IPR011545">
    <property type="entry name" value="DEAD/DEAH_box_helicase_dom"/>
</dbReference>
<evidence type="ECO:0000313" key="4">
    <source>
        <dbReference type="Proteomes" id="UP000295510"/>
    </source>
</evidence>
<evidence type="ECO:0000259" key="2">
    <source>
        <dbReference type="Pfam" id="PF00270"/>
    </source>
</evidence>
<feature type="region of interest" description="Disordered" evidence="1">
    <location>
        <begin position="65"/>
        <end position="100"/>
    </location>
</feature>
<dbReference type="Gene3D" id="3.40.50.300">
    <property type="entry name" value="P-loop containing nucleotide triphosphate hydrolases"/>
    <property type="match status" value="2"/>
</dbReference>
<accession>A0A4R6U7G7</accession>
<reference evidence="3 4" key="1">
    <citation type="submission" date="2019-03" db="EMBL/GenBank/DDBJ databases">
        <title>Genomic Encyclopedia of Type Strains, Phase IV (KMG-IV): sequencing the most valuable type-strain genomes for metagenomic binning, comparative biology and taxonomic classification.</title>
        <authorList>
            <person name="Goeker M."/>
        </authorList>
    </citation>
    <scope>NUCLEOTIDE SEQUENCE [LARGE SCALE GENOMIC DNA]</scope>
    <source>
        <strain evidence="3 4">DSM 19605</strain>
    </source>
</reference>
<dbReference type="GO" id="GO:0003676">
    <property type="term" value="F:nucleic acid binding"/>
    <property type="evidence" value="ECO:0007669"/>
    <property type="project" value="InterPro"/>
</dbReference>
<dbReference type="OrthoDB" id="9152367at2"/>
<dbReference type="Pfam" id="PF00270">
    <property type="entry name" value="DEAD"/>
    <property type="match status" value="1"/>
</dbReference>
<dbReference type="GO" id="GO:0004386">
    <property type="term" value="F:helicase activity"/>
    <property type="evidence" value="ECO:0007669"/>
    <property type="project" value="UniProtKB-KW"/>
</dbReference>
<dbReference type="EMBL" id="SNYL01000017">
    <property type="protein sequence ID" value="TDQ40515.1"/>
    <property type="molecule type" value="Genomic_DNA"/>
</dbReference>
<keyword evidence="4" id="KW-1185">Reference proteome</keyword>
<dbReference type="Proteomes" id="UP000295510">
    <property type="component" value="Unassembled WGS sequence"/>
</dbReference>
<dbReference type="GO" id="GO:0005524">
    <property type="term" value="F:ATP binding"/>
    <property type="evidence" value="ECO:0007669"/>
    <property type="project" value="InterPro"/>
</dbReference>
<dbReference type="AlphaFoldDB" id="A0A4R6U7G7"/>
<keyword evidence="3" id="KW-0378">Hydrolase</keyword>
<proteinExistence type="predicted"/>
<feature type="domain" description="DEAD/DEAH-box helicase" evidence="2">
    <location>
        <begin position="197"/>
        <end position="262"/>
    </location>
</feature>
<keyword evidence="3" id="KW-0067">ATP-binding</keyword>
<evidence type="ECO:0000256" key="1">
    <source>
        <dbReference type="SAM" id="MobiDB-lite"/>
    </source>
</evidence>
<dbReference type="RefSeq" id="WP_133598949.1">
    <property type="nucleotide sequence ID" value="NZ_SNYL01000017.1"/>
</dbReference>
<dbReference type="SUPFAM" id="SSF52540">
    <property type="entry name" value="P-loop containing nucleoside triphosphate hydrolases"/>
    <property type="match status" value="1"/>
</dbReference>
<gene>
    <name evidence="3" type="ORF">DFR43_11715</name>
</gene>
<dbReference type="InterPro" id="IPR027417">
    <property type="entry name" value="P-loop_NTPase"/>
</dbReference>
<sequence>MKRARTPSPTPTPTPTPAAAVHVLDADATQRIDLAAAQLERAGLTLAPSTARLQDPWGLTRHLTPCRLRKPPLPADEDEAPAASRRAPTTGAPTTGAPTTDAALGCPPGVPPGGAWIEPAPVFERAADVAAALWLVIEGWWRQAAPAATSVEPPAPGQADAGAQVPLPYDDQSPPLRFDDVMLMGRAEWPLRDLVHCMGLGETGSGKTYSYLLPVLKAALAYTCDGLASSVLVIDPKRELLPEVQARMAQIGRHGQCVVLGQAQAQQPPGRLRLFGGAMQHLSLRDRYHKVCELLPLAQTGSDESSRWLQKGHELNLALLHIDELTRRRLGRSLLCELHRVLGTGCQPRSQWQALDQLYVWVSGMPQLRMVNAFLQLLTDRLLAGQFVPNPLARFPSMGSGPNSDAYNQWMYESRMARMITALAGAPEVVEAIDLDLWPWPDDAALTWETVLEQGWVVVYQPQNTHAANFCARALKAAYFRACMSRACMRRPVFYVVDEFQRFITLDGDSAEASFLDRCRAYRVTCVMATQSHASLLHVIQNKAALDCLLLNIPTVLVFRTRDPHARGQLEGTFAPPRRDMPHVLAVRPIERLETGEYYYASPRRHGRYRARWGAAAQAPARQPA</sequence>
<keyword evidence="3" id="KW-0547">Nucleotide-binding</keyword>
<evidence type="ECO:0000313" key="3">
    <source>
        <dbReference type="EMBL" id="TDQ40515.1"/>
    </source>
</evidence>